<name>D0N0J6_PHYIT</name>
<feature type="region of interest" description="Disordered" evidence="1">
    <location>
        <begin position="1"/>
        <end position="87"/>
    </location>
</feature>
<dbReference type="RefSeq" id="XP_002905807.1">
    <property type="nucleotide sequence ID" value="XM_002905761.1"/>
</dbReference>
<dbReference type="HOGENOM" id="CLU_392070_0_0_1"/>
<gene>
    <name evidence="2" type="ORF">PITG_04096</name>
</gene>
<reference evidence="3" key="1">
    <citation type="journal article" date="2009" name="Nature">
        <title>Genome sequence and analysis of the Irish potato famine pathogen Phytophthora infestans.</title>
        <authorList>
            <consortium name="The Broad Institute Genome Sequencing Platform"/>
            <person name="Haas B.J."/>
            <person name="Kamoun S."/>
            <person name="Zody M.C."/>
            <person name="Jiang R.H."/>
            <person name="Handsaker R.E."/>
            <person name="Cano L.M."/>
            <person name="Grabherr M."/>
            <person name="Kodira C.D."/>
            <person name="Raffaele S."/>
            <person name="Torto-Alalibo T."/>
            <person name="Bozkurt T.O."/>
            <person name="Ah-Fong A.M."/>
            <person name="Alvarado L."/>
            <person name="Anderson V.L."/>
            <person name="Armstrong M.R."/>
            <person name="Avrova A."/>
            <person name="Baxter L."/>
            <person name="Beynon J."/>
            <person name="Boevink P.C."/>
            <person name="Bollmann S.R."/>
            <person name="Bos J.I."/>
            <person name="Bulone V."/>
            <person name="Cai G."/>
            <person name="Cakir C."/>
            <person name="Carrington J.C."/>
            <person name="Chawner M."/>
            <person name="Conti L."/>
            <person name="Costanzo S."/>
            <person name="Ewan R."/>
            <person name="Fahlgren N."/>
            <person name="Fischbach M.A."/>
            <person name="Fugelstad J."/>
            <person name="Gilroy E.M."/>
            <person name="Gnerre S."/>
            <person name="Green P.J."/>
            <person name="Grenville-Briggs L.J."/>
            <person name="Griffith J."/>
            <person name="Grunwald N.J."/>
            <person name="Horn K."/>
            <person name="Horner N.R."/>
            <person name="Hu C.H."/>
            <person name="Huitema E."/>
            <person name="Jeong D.H."/>
            <person name="Jones A.M."/>
            <person name="Jones J.D."/>
            <person name="Jones R.W."/>
            <person name="Karlsson E.K."/>
            <person name="Kunjeti S.G."/>
            <person name="Lamour K."/>
            <person name="Liu Z."/>
            <person name="Ma L."/>
            <person name="Maclean D."/>
            <person name="Chibucos M.C."/>
            <person name="McDonald H."/>
            <person name="McWalters J."/>
            <person name="Meijer H.J."/>
            <person name="Morgan W."/>
            <person name="Morris P.F."/>
            <person name="Munro C.A."/>
            <person name="O'Neill K."/>
            <person name="Ospina-Giraldo M."/>
            <person name="Pinzon A."/>
            <person name="Pritchard L."/>
            <person name="Ramsahoye B."/>
            <person name="Ren Q."/>
            <person name="Restrepo S."/>
            <person name="Roy S."/>
            <person name="Sadanandom A."/>
            <person name="Savidor A."/>
            <person name="Schornack S."/>
            <person name="Schwartz D.C."/>
            <person name="Schumann U.D."/>
            <person name="Schwessinger B."/>
            <person name="Seyer L."/>
            <person name="Sharpe T."/>
            <person name="Silvar C."/>
            <person name="Song J."/>
            <person name="Studholme D.J."/>
            <person name="Sykes S."/>
            <person name="Thines M."/>
            <person name="van de Vondervoort P.J."/>
            <person name="Phuntumart V."/>
            <person name="Wawra S."/>
            <person name="Weide R."/>
            <person name="Win J."/>
            <person name="Young C."/>
            <person name="Zhou S."/>
            <person name="Fry W."/>
            <person name="Meyers B.C."/>
            <person name="van West P."/>
            <person name="Ristaino J."/>
            <person name="Govers F."/>
            <person name="Birch P.R."/>
            <person name="Whisson S.C."/>
            <person name="Judelson H.S."/>
            <person name="Nusbaum C."/>
        </authorList>
    </citation>
    <scope>NUCLEOTIDE SEQUENCE [LARGE SCALE GENOMIC DNA]</scope>
    <source>
        <strain evidence="3">T30-4</strain>
    </source>
</reference>
<dbReference type="InParanoid" id="D0N0J6"/>
<dbReference type="OrthoDB" id="128668at2759"/>
<keyword evidence="3" id="KW-1185">Reference proteome</keyword>
<protein>
    <submittedName>
        <fullName evidence="2">Uncharacterized protein</fullName>
    </submittedName>
</protein>
<dbReference type="GeneID" id="9479513"/>
<evidence type="ECO:0000313" key="3">
    <source>
        <dbReference type="Proteomes" id="UP000006643"/>
    </source>
</evidence>
<sequence length="704" mass="78098">MRRLSGYDGEERDRLVREHREYIAGTRDRDADFGNGDGATLPAPPPPPTTGRRPRMTVLIKPKVPLKKQKKERRIPRSQGQKESVPCPSSMKAYHRWMGGVDVHDQLRLHRYSLQLSLRFRKICPAAGAGFLFAILFVRVGVSPVTPSGGDATSSEGYSLAMDEDYCKLYLCDKARQGNYPANTRTCYAIWHDLWRNGRDRPKPRCGRGIQMRPPGKKAGNAGEASTEGGAASEGQFFTLALEAQCLNLIHAPLMLPRTPWRFTISPILSDTYTATAQLSSDAPSSDVWSHVRDRRVHRGDDPRPSSRPSDIPAIVCAIIPHDMEGVEPSLRFFGGGKFSGGTTDTCAAGRKYTCANPKGTNDLHAHRRHAQRRHGFTTQVSSAQTLGFHPQLVPLLCIPQSQRAISHRHSAIPVPRRDDLEKPMRHAMFELIRGTRMPLKPFTEPVRCQSRTAFQPNNALQPDTLLAHCQGYDHVDDLLRIASEGSRPISSSKWPSTSRPPIITRAPTASAFSCFGVTTKAKTVVIDLSVAFVWTGIFGKYIILGVATDDKFTRWRSTLKAVGLVFSKNAASHIPVYEDTIADAGSRRWQVYIFSDFIIDAREHGLGSSRSAQSSTTMYALLYIRYFCNAAGHDCHVGHPKVRALLRGVRKIQHPLAKKNVSVAVQPRGPLLAGQEQNPHRRTVLASRLHPTRVAGSTKLRSM</sequence>
<proteinExistence type="predicted"/>
<feature type="compositionally biased region" description="Basic and acidic residues" evidence="1">
    <location>
        <begin position="9"/>
        <end position="32"/>
    </location>
</feature>
<dbReference type="VEuPathDB" id="FungiDB:PITG_04096"/>
<feature type="compositionally biased region" description="Low complexity" evidence="1">
    <location>
        <begin position="219"/>
        <end position="230"/>
    </location>
</feature>
<feature type="compositionally biased region" description="Basic residues" evidence="1">
    <location>
        <begin position="64"/>
        <end position="76"/>
    </location>
</feature>
<feature type="region of interest" description="Disordered" evidence="1">
    <location>
        <begin position="283"/>
        <end position="311"/>
    </location>
</feature>
<feature type="region of interest" description="Disordered" evidence="1">
    <location>
        <begin position="202"/>
        <end position="230"/>
    </location>
</feature>
<dbReference type="Proteomes" id="UP000006643">
    <property type="component" value="Unassembled WGS sequence"/>
</dbReference>
<dbReference type="KEGG" id="pif:PITG_04096"/>
<evidence type="ECO:0000256" key="1">
    <source>
        <dbReference type="SAM" id="MobiDB-lite"/>
    </source>
</evidence>
<evidence type="ECO:0000313" key="2">
    <source>
        <dbReference type="EMBL" id="EEY67159.1"/>
    </source>
</evidence>
<accession>D0N0J6</accession>
<organism evidence="2 3">
    <name type="scientific">Phytophthora infestans (strain T30-4)</name>
    <name type="common">Potato late blight agent</name>
    <dbReference type="NCBI Taxonomy" id="403677"/>
    <lineage>
        <taxon>Eukaryota</taxon>
        <taxon>Sar</taxon>
        <taxon>Stramenopiles</taxon>
        <taxon>Oomycota</taxon>
        <taxon>Peronosporomycetes</taxon>
        <taxon>Peronosporales</taxon>
        <taxon>Peronosporaceae</taxon>
        <taxon>Phytophthora</taxon>
    </lineage>
</organism>
<dbReference type="EMBL" id="DS028122">
    <property type="protein sequence ID" value="EEY67159.1"/>
    <property type="molecule type" value="Genomic_DNA"/>
</dbReference>
<dbReference type="AlphaFoldDB" id="D0N0J6"/>